<reference evidence="9 10" key="1">
    <citation type="journal article" date="2015" name="Nature">
        <title>rRNA introns, odd ribosomes, and small enigmatic genomes across a large radiation of phyla.</title>
        <authorList>
            <person name="Brown C.T."/>
            <person name="Hug L.A."/>
            <person name="Thomas B.C."/>
            <person name="Sharon I."/>
            <person name="Castelle C.J."/>
            <person name="Singh A."/>
            <person name="Wilkins M.J."/>
            <person name="Williams K.H."/>
            <person name="Banfield J.F."/>
        </authorList>
    </citation>
    <scope>NUCLEOTIDE SEQUENCE [LARGE SCALE GENOMIC DNA]</scope>
</reference>
<dbReference type="SUPFAM" id="SSF75625">
    <property type="entry name" value="YebC-like"/>
    <property type="match status" value="1"/>
</dbReference>
<dbReference type="InterPro" id="IPR026564">
    <property type="entry name" value="Transcrip_reg_TACO1-like_dom3"/>
</dbReference>
<dbReference type="Pfam" id="PF01709">
    <property type="entry name" value="Transcrip_reg"/>
    <property type="match status" value="1"/>
</dbReference>
<dbReference type="InterPro" id="IPR017856">
    <property type="entry name" value="Integrase-like_N"/>
</dbReference>
<dbReference type="PANTHER" id="PTHR12532:SF6">
    <property type="entry name" value="TRANSCRIPTIONAL REGULATORY PROTEIN YEBC-RELATED"/>
    <property type="match status" value="1"/>
</dbReference>
<gene>
    <name evidence="9" type="ORF">US19_C0008G0006</name>
</gene>
<evidence type="ECO:0000256" key="5">
    <source>
        <dbReference type="ARBA" id="ARBA00023163"/>
    </source>
</evidence>
<keyword evidence="2 6" id="KW-0963">Cytoplasm</keyword>
<organism evidence="9 10">
    <name type="scientific">Candidatus Daviesbacteria bacterium GW2011_GWB1_36_5</name>
    <dbReference type="NCBI Taxonomy" id="1618426"/>
    <lineage>
        <taxon>Bacteria</taxon>
        <taxon>Candidatus Daviesiibacteriota</taxon>
    </lineage>
</organism>
<protein>
    <recommendedName>
        <fullName evidence="6">Probable transcriptional regulatory protein US19_C0008G0006</fullName>
    </recommendedName>
</protein>
<dbReference type="NCBIfam" id="NF001030">
    <property type="entry name" value="PRK00110.1"/>
    <property type="match status" value="1"/>
</dbReference>
<dbReference type="Pfam" id="PF20772">
    <property type="entry name" value="TACO1_YebC_N"/>
    <property type="match status" value="1"/>
</dbReference>
<dbReference type="GO" id="GO:0005829">
    <property type="term" value="C:cytosol"/>
    <property type="evidence" value="ECO:0007669"/>
    <property type="project" value="TreeGrafter"/>
</dbReference>
<comment type="caution">
    <text evidence="9">The sequence shown here is derived from an EMBL/GenBank/DDBJ whole genome shotgun (WGS) entry which is preliminary data.</text>
</comment>
<dbReference type="InterPro" id="IPR002876">
    <property type="entry name" value="Transcrip_reg_TACO1-like"/>
</dbReference>
<evidence type="ECO:0000256" key="6">
    <source>
        <dbReference type="HAMAP-Rule" id="MF_00693"/>
    </source>
</evidence>
<dbReference type="PANTHER" id="PTHR12532">
    <property type="entry name" value="TRANSLATIONAL ACTIVATOR OF CYTOCHROME C OXIDASE 1"/>
    <property type="match status" value="1"/>
</dbReference>
<dbReference type="Proteomes" id="UP000034492">
    <property type="component" value="Unassembled WGS sequence"/>
</dbReference>
<dbReference type="NCBIfam" id="NF009044">
    <property type="entry name" value="PRK12378.1"/>
    <property type="match status" value="1"/>
</dbReference>
<dbReference type="EMBL" id="LBSA01000008">
    <property type="protein sequence ID" value="KKQ10163.1"/>
    <property type="molecule type" value="Genomic_DNA"/>
</dbReference>
<evidence type="ECO:0000259" key="7">
    <source>
        <dbReference type="Pfam" id="PF01709"/>
    </source>
</evidence>
<sequence>MSGHSKWSTIKRAKGAADIKRGLTFTKVANAITIAAKLGGSADPSSNPRLRMVLEQARSVNMPKDNIQRAIDKGLGNLPGQEVEEVLYEGFGPGKIAIIAEGVTDNRLRTNQEVKNLFERSGGHLGGQGSVLYMFDKVGEIKTTSKGGNSEDEMLELMDTGAQDLEDFESDGVKNYLLYTSPTKLFEVSNKVAQLGYSVDTAELVYKPNLTTKITEKETAERVINFIERLEENDDVQKVYANFEFEDNLL</sequence>
<dbReference type="GO" id="GO:0006355">
    <property type="term" value="P:regulation of DNA-templated transcription"/>
    <property type="evidence" value="ECO:0007669"/>
    <property type="project" value="UniProtKB-UniRule"/>
</dbReference>
<evidence type="ECO:0000313" key="9">
    <source>
        <dbReference type="EMBL" id="KKQ10163.1"/>
    </source>
</evidence>
<comment type="subcellular location">
    <subcellularLocation>
        <location evidence="6">Cytoplasm</location>
    </subcellularLocation>
</comment>
<comment type="similarity">
    <text evidence="1 6">Belongs to the TACO1 family.</text>
</comment>
<feature type="domain" description="TACO1/YebC-like N-terminal" evidence="8">
    <location>
        <begin position="5"/>
        <end position="76"/>
    </location>
</feature>
<evidence type="ECO:0000256" key="4">
    <source>
        <dbReference type="ARBA" id="ARBA00023125"/>
    </source>
</evidence>
<dbReference type="InterPro" id="IPR049083">
    <property type="entry name" value="TACO1_YebC_N"/>
</dbReference>
<evidence type="ECO:0000313" key="10">
    <source>
        <dbReference type="Proteomes" id="UP000034492"/>
    </source>
</evidence>
<dbReference type="Gene3D" id="3.30.70.980">
    <property type="match status" value="2"/>
</dbReference>
<evidence type="ECO:0000256" key="3">
    <source>
        <dbReference type="ARBA" id="ARBA00023015"/>
    </source>
</evidence>
<keyword evidence="3 6" id="KW-0805">Transcription regulation</keyword>
<evidence type="ECO:0000259" key="8">
    <source>
        <dbReference type="Pfam" id="PF20772"/>
    </source>
</evidence>
<evidence type="ECO:0000256" key="2">
    <source>
        <dbReference type="ARBA" id="ARBA00022490"/>
    </source>
</evidence>
<dbReference type="NCBIfam" id="TIGR01033">
    <property type="entry name" value="YebC/PmpR family DNA-binding transcriptional regulator"/>
    <property type="match status" value="1"/>
</dbReference>
<feature type="domain" description="TACO1/YebC-like second and third" evidence="7">
    <location>
        <begin position="84"/>
        <end position="243"/>
    </location>
</feature>
<dbReference type="FunFam" id="1.10.10.200:FF:000002">
    <property type="entry name" value="Probable transcriptional regulatory protein CLM62_37755"/>
    <property type="match status" value="1"/>
</dbReference>
<dbReference type="HAMAP" id="MF_00693">
    <property type="entry name" value="Transcrip_reg_TACO1"/>
    <property type="match status" value="1"/>
</dbReference>
<dbReference type="AlphaFoldDB" id="A0A0G0ETJ9"/>
<name>A0A0G0ETJ9_9BACT</name>
<dbReference type="GO" id="GO:0003677">
    <property type="term" value="F:DNA binding"/>
    <property type="evidence" value="ECO:0007669"/>
    <property type="project" value="UniProtKB-UniRule"/>
</dbReference>
<keyword evidence="4 6" id="KW-0238">DNA-binding</keyword>
<accession>A0A0G0ETJ9</accession>
<dbReference type="Gene3D" id="1.10.10.200">
    <property type="match status" value="1"/>
</dbReference>
<evidence type="ECO:0000256" key="1">
    <source>
        <dbReference type="ARBA" id="ARBA00008724"/>
    </source>
</evidence>
<proteinExistence type="inferred from homology"/>
<keyword evidence="5 6" id="KW-0804">Transcription</keyword>
<dbReference type="InterPro" id="IPR029072">
    <property type="entry name" value="YebC-like"/>
</dbReference>
<dbReference type="InterPro" id="IPR048300">
    <property type="entry name" value="TACO1_YebC-like_2nd/3rd_dom"/>
</dbReference>